<dbReference type="SUPFAM" id="SSF50447">
    <property type="entry name" value="Translation proteins"/>
    <property type="match status" value="2"/>
</dbReference>
<evidence type="ECO:0000256" key="8">
    <source>
        <dbReference type="ARBA" id="ARBA00023134"/>
    </source>
</evidence>
<dbReference type="GO" id="GO:0003924">
    <property type="term" value="F:GTPase activity"/>
    <property type="evidence" value="ECO:0007669"/>
    <property type="project" value="UniProtKB-UniRule"/>
</dbReference>
<evidence type="ECO:0000256" key="7">
    <source>
        <dbReference type="ARBA" id="ARBA00022917"/>
    </source>
</evidence>
<evidence type="ECO:0000256" key="2">
    <source>
        <dbReference type="ARBA" id="ARBA00007733"/>
    </source>
</evidence>
<dbReference type="CDD" id="cd03702">
    <property type="entry name" value="IF2_mtIF2_II"/>
    <property type="match status" value="1"/>
</dbReference>
<dbReference type="InterPro" id="IPR006847">
    <property type="entry name" value="IF2_N"/>
</dbReference>
<dbReference type="InterPro" id="IPR004161">
    <property type="entry name" value="EFTu-like_2"/>
</dbReference>
<dbReference type="Pfam" id="PF00009">
    <property type="entry name" value="GTP_EFTU"/>
    <property type="match status" value="1"/>
</dbReference>
<feature type="compositionally biased region" description="Basic and acidic residues" evidence="12">
    <location>
        <begin position="110"/>
        <end position="173"/>
    </location>
</feature>
<feature type="binding site" evidence="9">
    <location>
        <begin position="457"/>
        <end position="461"/>
    </location>
    <ligand>
        <name>GTP</name>
        <dbReference type="ChEBI" id="CHEBI:37565"/>
    </ligand>
</feature>
<dbReference type="Gene3D" id="3.40.50.10050">
    <property type="entry name" value="Translation initiation factor IF- 2, domain 3"/>
    <property type="match status" value="1"/>
</dbReference>
<feature type="compositionally biased region" description="Low complexity" evidence="12">
    <location>
        <begin position="181"/>
        <end position="228"/>
    </location>
</feature>
<dbReference type="NCBIfam" id="TIGR00487">
    <property type="entry name" value="IF-2"/>
    <property type="match status" value="1"/>
</dbReference>
<dbReference type="Gene3D" id="3.40.50.300">
    <property type="entry name" value="P-loop containing nucleotide triphosphate hydrolases"/>
    <property type="match status" value="1"/>
</dbReference>
<dbReference type="InterPro" id="IPR000795">
    <property type="entry name" value="T_Tr_GTP-bd_dom"/>
</dbReference>
<dbReference type="InterPro" id="IPR027417">
    <property type="entry name" value="P-loop_NTPase"/>
</dbReference>
<dbReference type="KEGG" id="brs:S23_00460"/>
<dbReference type="Pfam" id="PF04760">
    <property type="entry name" value="IF2_N"/>
    <property type="match status" value="1"/>
</dbReference>
<comment type="similarity">
    <text evidence="2 9 10">Belongs to the TRAFAC class translation factor GTPase superfamily. Classic translation factor GTPase family. IF-2 subfamily.</text>
</comment>
<dbReference type="SUPFAM" id="SSF52540">
    <property type="entry name" value="P-loop containing nucleoside triphosphate hydrolases"/>
    <property type="match status" value="1"/>
</dbReference>
<evidence type="ECO:0000256" key="1">
    <source>
        <dbReference type="ARBA" id="ARBA00004496"/>
    </source>
</evidence>
<dbReference type="EMBL" id="AP012279">
    <property type="protein sequence ID" value="BAL73274.1"/>
    <property type="molecule type" value="Genomic_DNA"/>
</dbReference>
<dbReference type="FunFam" id="2.40.30.10:FF:000008">
    <property type="entry name" value="Translation initiation factor IF-2"/>
    <property type="match status" value="1"/>
</dbReference>
<reference evidence="14 15" key="1">
    <citation type="journal article" date="2012" name="Microbes Environ.">
        <title>Complete genome sequence of Bradyrhizobium sp. S23321: insights into symbiosis evolution in soil oligotrophs.</title>
        <authorList>
            <person name="Okubo T."/>
            <person name="Tsukui T."/>
            <person name="Maita H."/>
            <person name="Okamoto S."/>
            <person name="Oshima K."/>
            <person name="Fujisawa T."/>
            <person name="Saito A."/>
            <person name="Futamata H."/>
            <person name="Hattori R."/>
            <person name="Shimomura Y."/>
            <person name="Haruta S."/>
            <person name="Morimoto S."/>
            <person name="Wang Y."/>
            <person name="Sakai Y."/>
            <person name="Hattori M."/>
            <person name="Aizawa S."/>
            <person name="Nagashima K.V.P."/>
            <person name="Masuda S."/>
            <person name="Hattori T."/>
            <person name="Yamashita A."/>
            <person name="Bao Z."/>
            <person name="Hayatsu M."/>
            <person name="Kajiya-Kanegae H."/>
            <person name="Yoshinaga I."/>
            <person name="Sakamoto K."/>
            <person name="Toyota K."/>
            <person name="Nakao M."/>
            <person name="Kohara M."/>
            <person name="Anda M."/>
            <person name="Niwa R."/>
            <person name="Jung-Hwan P."/>
            <person name="Sameshima-Saito R."/>
            <person name="Tokuda S."/>
            <person name="Yamamoto S."/>
            <person name="Yamamoto S."/>
            <person name="Yokoyama T."/>
            <person name="Akutsu T."/>
            <person name="Nakamura Y."/>
            <person name="Nakahira-Yanaka Y."/>
            <person name="Takada Hoshino Y."/>
            <person name="Hirakawa H."/>
            <person name="Mitsui H."/>
            <person name="Terasawa K."/>
            <person name="Itakura M."/>
            <person name="Sato S."/>
            <person name="Ikeda-Ohtsubo W."/>
            <person name="Sakakura N."/>
            <person name="Kaminuma E."/>
            <person name="Minamisawa K."/>
        </authorList>
    </citation>
    <scope>NUCLEOTIDE SEQUENCE [LARGE SCALE GENOMIC DNA]</scope>
    <source>
        <strain evidence="14 15">S23321</strain>
    </source>
</reference>
<evidence type="ECO:0000313" key="14">
    <source>
        <dbReference type="EMBL" id="BAL73274.1"/>
    </source>
</evidence>
<dbReference type="CDD" id="cd01887">
    <property type="entry name" value="IF2_eIF5B"/>
    <property type="match status" value="1"/>
</dbReference>
<dbReference type="Pfam" id="PF03144">
    <property type="entry name" value="GTP_EFTU_D2"/>
    <property type="match status" value="1"/>
</dbReference>
<dbReference type="InterPro" id="IPR036925">
    <property type="entry name" value="TIF_IF2_dom3_sf"/>
</dbReference>
<dbReference type="InterPro" id="IPR009000">
    <property type="entry name" value="Transl_B-barrel_sf"/>
</dbReference>
<keyword evidence="6 9" id="KW-0547">Nucleotide-binding</keyword>
<dbReference type="CDD" id="cd03692">
    <property type="entry name" value="mtIF2_IVc"/>
    <property type="match status" value="1"/>
</dbReference>
<dbReference type="GO" id="GO:0005829">
    <property type="term" value="C:cytosol"/>
    <property type="evidence" value="ECO:0007669"/>
    <property type="project" value="TreeGrafter"/>
</dbReference>
<dbReference type="PANTHER" id="PTHR43381">
    <property type="entry name" value="TRANSLATION INITIATION FACTOR IF-2-RELATED"/>
    <property type="match status" value="1"/>
</dbReference>
<dbReference type="NCBIfam" id="TIGR00231">
    <property type="entry name" value="small_GTP"/>
    <property type="match status" value="1"/>
</dbReference>
<evidence type="ECO:0000313" key="15">
    <source>
        <dbReference type="Proteomes" id="UP000007886"/>
    </source>
</evidence>
<dbReference type="SUPFAM" id="SSF52156">
    <property type="entry name" value="Initiation factor IF2/eIF5b, domain 3"/>
    <property type="match status" value="1"/>
</dbReference>
<keyword evidence="15" id="KW-1185">Reference proteome</keyword>
<dbReference type="Pfam" id="PF11987">
    <property type="entry name" value="IF-2"/>
    <property type="match status" value="1"/>
</dbReference>
<dbReference type="Pfam" id="PF22042">
    <property type="entry name" value="EF-G_D2"/>
    <property type="match status" value="1"/>
</dbReference>
<dbReference type="InterPro" id="IPR000178">
    <property type="entry name" value="TF_IF2_bacterial-like"/>
</dbReference>
<accession>A0AAI8M7C3</accession>
<evidence type="ECO:0000256" key="12">
    <source>
        <dbReference type="SAM" id="MobiDB-lite"/>
    </source>
</evidence>
<feature type="binding site" evidence="9">
    <location>
        <begin position="409"/>
        <end position="416"/>
    </location>
    <ligand>
        <name>GTP</name>
        <dbReference type="ChEBI" id="CHEBI:37565"/>
    </ligand>
</feature>
<comment type="function">
    <text evidence="9 10">One of the essential components for the initiation of protein synthesis. Protects formylmethionyl-tRNA from spontaneous hydrolysis and promotes its binding to the 30S ribosomal subunits. Also involved in the hydrolysis of GTP during the formation of the 70S ribosomal complex.</text>
</comment>
<dbReference type="InterPro" id="IPR053905">
    <property type="entry name" value="EF-G-like_DII"/>
</dbReference>
<protein>
    <recommendedName>
        <fullName evidence="3 9">Translation initiation factor IF-2</fullName>
    </recommendedName>
</protein>
<dbReference type="InterPro" id="IPR013575">
    <property type="entry name" value="IF2_assoc_dom_bac"/>
</dbReference>
<dbReference type="PANTHER" id="PTHR43381:SF5">
    <property type="entry name" value="TR-TYPE G DOMAIN-CONTAINING PROTEIN"/>
    <property type="match status" value="1"/>
</dbReference>
<name>A0AAI8M7C3_9BRAD</name>
<dbReference type="InterPro" id="IPR015760">
    <property type="entry name" value="TIF_IF2"/>
</dbReference>
<evidence type="ECO:0000256" key="3">
    <source>
        <dbReference type="ARBA" id="ARBA00020675"/>
    </source>
</evidence>
<evidence type="ECO:0000256" key="11">
    <source>
        <dbReference type="RuleBase" id="RU000645"/>
    </source>
</evidence>
<feature type="compositionally biased region" description="Basic and acidic residues" evidence="12">
    <location>
        <begin position="43"/>
        <end position="54"/>
    </location>
</feature>
<evidence type="ECO:0000256" key="5">
    <source>
        <dbReference type="ARBA" id="ARBA00022540"/>
    </source>
</evidence>
<keyword evidence="5 9" id="KW-0396">Initiation factor</keyword>
<dbReference type="InterPro" id="IPR044145">
    <property type="entry name" value="IF2_II"/>
</dbReference>
<comment type="caution">
    <text evidence="9">Lacks conserved residue(s) required for the propagation of feature annotation.</text>
</comment>
<dbReference type="InterPro" id="IPR005225">
    <property type="entry name" value="Small_GTP-bd"/>
</dbReference>
<gene>
    <name evidence="9 14" type="primary">infB</name>
    <name evidence="14" type="ORF">S23_00460</name>
</gene>
<dbReference type="Pfam" id="PF08364">
    <property type="entry name" value="IF2_assoc"/>
    <property type="match status" value="1"/>
</dbReference>
<evidence type="ECO:0000256" key="6">
    <source>
        <dbReference type="ARBA" id="ARBA00022741"/>
    </source>
</evidence>
<dbReference type="InterPro" id="IPR023115">
    <property type="entry name" value="TIF_IF2_dom3"/>
</dbReference>
<keyword evidence="7 9" id="KW-0648">Protein biosynthesis</keyword>
<dbReference type="GO" id="GO:0003743">
    <property type="term" value="F:translation initiation factor activity"/>
    <property type="evidence" value="ECO:0007669"/>
    <property type="project" value="UniProtKB-UniRule"/>
</dbReference>
<dbReference type="RefSeq" id="WP_014438692.1">
    <property type="nucleotide sequence ID" value="NC_017082.1"/>
</dbReference>
<dbReference type="HAMAP" id="MF_00100_B">
    <property type="entry name" value="IF_2_B"/>
    <property type="match status" value="1"/>
</dbReference>
<feature type="compositionally biased region" description="Low complexity" evidence="12">
    <location>
        <begin position="58"/>
        <end position="69"/>
    </location>
</feature>
<keyword evidence="4 9" id="KW-0963">Cytoplasm</keyword>
<dbReference type="FunFam" id="3.40.50.10050:FF:000001">
    <property type="entry name" value="Translation initiation factor IF-2"/>
    <property type="match status" value="1"/>
</dbReference>
<organism evidence="14 15">
    <name type="scientific">Bradyrhizobium cosmicum</name>
    <dbReference type="NCBI Taxonomy" id="1404864"/>
    <lineage>
        <taxon>Bacteria</taxon>
        <taxon>Pseudomonadati</taxon>
        <taxon>Pseudomonadota</taxon>
        <taxon>Alphaproteobacteria</taxon>
        <taxon>Hyphomicrobiales</taxon>
        <taxon>Nitrobacteraceae</taxon>
        <taxon>Bradyrhizobium</taxon>
    </lineage>
</organism>
<evidence type="ECO:0000259" key="13">
    <source>
        <dbReference type="PROSITE" id="PS51722"/>
    </source>
</evidence>
<dbReference type="FunFam" id="3.40.50.300:FF:000019">
    <property type="entry name" value="Translation initiation factor IF-2"/>
    <property type="match status" value="1"/>
</dbReference>
<proteinExistence type="inferred from homology"/>
<keyword evidence="8 9" id="KW-0342">GTP-binding</keyword>
<dbReference type="Gene3D" id="2.40.30.10">
    <property type="entry name" value="Translation factors"/>
    <property type="match status" value="2"/>
</dbReference>
<feature type="binding site" evidence="9">
    <location>
        <begin position="511"/>
        <end position="514"/>
    </location>
    <ligand>
        <name>GTP</name>
        <dbReference type="ChEBI" id="CHEBI:37565"/>
    </ligand>
</feature>
<sequence>MVDTKTPDDKKLSVPSKTLSLKPRVETGTVRQSFSHGRSKQVVVEKRGKRRIDGSPEPQQAPTVVAKPAPAAPAPAPSRPAPPRNSGSGVVLRTLTEDERSARASALADAKVREVEERRQAEEEAQRRAVREAAERADREAAESRRKAEEERHRHEDEAKRKAETEAKKRFGEGEQPQSAPRPATAAPAAPAPRTGAPAARPGTTTTTTARPGTTTARPGTTTARPTGGPLGRAPAVAAGPDEDDGPRQIRRGPGGAARPVVPPKPTHKPGPQKERGRLTVVTALNADEVRERSIASFRRRTQRLKGHAANEPKEKLIREVIIPEAITIQELANRMAERAVEIIRMLMKQGAIHKITDVIDADTAQLIAEELGHTVKRVAASDVEEGLFDATDDSTDTETRSPVVTVMGHVDHGKTSLLDALRHANVVSGEAGGITQHIGAYQVLSPESGKKITFIDTPGHAAFTAMRARGAKVTDIVVLVVAADDGVMPQTIEAINHAKAARVPIIVAINKIDKPDAKPERVRTELLQHEVQVESFGGDVVDVEVSAKNKTNLDKLLEMIALQADILDLKTNSDRPAEGTVIEAKLDRGRGPVATVLVQRGTLRVGDIIVAGAEMGRVRALISDQGETVQEAGPSVPVEVLGFNGPPEAGDRLAVVENEARARQVTSYRAHQKRENAAASISGMRGSLEQMMSQLKTAGRKEFPLIIKADVQGSLEAILGSLEKLGTDEVAARILHAGVGGISESDVTLAEGFNAAIIGFSVRANKEAAAAAKRNGIEIRYYNIIYDLVDDVKKAMSGLLAPTLRETMLGNASILEIFNISKVGKVAGCRVTDGTVERGANVRLIRDNVVVHEGKLSTLKRFKDEVKEVQSGQECGMAFENYHDMRAGDVIECYRVETIQRSL</sequence>
<evidence type="ECO:0000256" key="9">
    <source>
        <dbReference type="HAMAP-Rule" id="MF_00100"/>
    </source>
</evidence>
<feature type="compositionally biased region" description="Basic and acidic residues" evidence="12">
    <location>
        <begin position="1"/>
        <end position="12"/>
    </location>
</feature>
<comment type="subcellular location">
    <subcellularLocation>
        <location evidence="1 9 11">Cytoplasm</location>
    </subcellularLocation>
</comment>
<feature type="compositionally biased region" description="Pro residues" evidence="12">
    <location>
        <begin position="70"/>
        <end position="83"/>
    </location>
</feature>
<dbReference type="GO" id="GO:0005525">
    <property type="term" value="F:GTP binding"/>
    <property type="evidence" value="ECO:0007669"/>
    <property type="project" value="UniProtKB-KW"/>
</dbReference>
<evidence type="ECO:0000256" key="10">
    <source>
        <dbReference type="RuleBase" id="RU000644"/>
    </source>
</evidence>
<dbReference type="AlphaFoldDB" id="A0AAI8M7C3"/>
<feature type="region of interest" description="Disordered" evidence="12">
    <location>
        <begin position="1"/>
        <end position="275"/>
    </location>
</feature>
<feature type="domain" description="Tr-type G" evidence="13">
    <location>
        <begin position="400"/>
        <end position="569"/>
    </location>
</feature>
<dbReference type="PROSITE" id="PS51722">
    <property type="entry name" value="G_TR_2"/>
    <property type="match status" value="1"/>
</dbReference>
<dbReference type="FunFam" id="2.40.30.10:FF:000007">
    <property type="entry name" value="Translation initiation factor IF-2"/>
    <property type="match status" value="1"/>
</dbReference>
<dbReference type="Proteomes" id="UP000007886">
    <property type="component" value="Chromosome"/>
</dbReference>
<evidence type="ECO:0000256" key="4">
    <source>
        <dbReference type="ARBA" id="ARBA00022490"/>
    </source>
</evidence>
<dbReference type="PROSITE" id="PS01176">
    <property type="entry name" value="IF2"/>
    <property type="match status" value="1"/>
</dbReference>